<keyword evidence="7" id="KW-0539">Nucleus</keyword>
<evidence type="ECO:0000256" key="8">
    <source>
        <dbReference type="PROSITE-ProRule" id="PRU00027"/>
    </source>
</evidence>
<organism evidence="11 12">
    <name type="scientific">Rhizophagus irregularis</name>
    <dbReference type="NCBI Taxonomy" id="588596"/>
    <lineage>
        <taxon>Eukaryota</taxon>
        <taxon>Fungi</taxon>
        <taxon>Fungi incertae sedis</taxon>
        <taxon>Mucoromycota</taxon>
        <taxon>Glomeromycotina</taxon>
        <taxon>Glomeromycetes</taxon>
        <taxon>Glomerales</taxon>
        <taxon>Glomeraceae</taxon>
        <taxon>Rhizophagus</taxon>
    </lineage>
</organism>
<feature type="region of interest" description="Disordered" evidence="9">
    <location>
        <begin position="449"/>
        <end position="487"/>
    </location>
</feature>
<dbReference type="PROSITE" id="PS50808">
    <property type="entry name" value="ZF_BED"/>
    <property type="match status" value="1"/>
</dbReference>
<accession>A0A915YT15</accession>
<evidence type="ECO:0000256" key="1">
    <source>
        <dbReference type="ARBA" id="ARBA00004123"/>
    </source>
</evidence>
<dbReference type="PANTHER" id="PTHR46481:SF10">
    <property type="entry name" value="ZINC FINGER BED DOMAIN-CONTAINING PROTEIN 39"/>
    <property type="match status" value="1"/>
</dbReference>
<keyword evidence="6" id="KW-0804">Transcription</keyword>
<keyword evidence="5" id="KW-0805">Transcription regulation</keyword>
<dbReference type="GO" id="GO:0008270">
    <property type="term" value="F:zinc ion binding"/>
    <property type="evidence" value="ECO:0007669"/>
    <property type="project" value="UniProtKB-KW"/>
</dbReference>
<dbReference type="PANTHER" id="PTHR46481">
    <property type="entry name" value="ZINC FINGER BED DOMAIN-CONTAINING PROTEIN 4"/>
    <property type="match status" value="1"/>
</dbReference>
<dbReference type="InterPro" id="IPR052035">
    <property type="entry name" value="ZnF_BED_domain_contain"/>
</dbReference>
<dbReference type="AlphaFoldDB" id="A0A915YT15"/>
<comment type="caution">
    <text evidence="11">The sequence shown here is derived from an EMBL/GenBank/DDBJ whole genome shotgun (WGS) entry which is preliminary data.</text>
</comment>
<name>A0A915YT15_9GLOM</name>
<keyword evidence="3 8" id="KW-0863">Zinc-finger</keyword>
<dbReference type="Pfam" id="PF02892">
    <property type="entry name" value="zf-BED"/>
    <property type="match status" value="1"/>
</dbReference>
<evidence type="ECO:0000313" key="11">
    <source>
        <dbReference type="EMBL" id="CAB5324354.1"/>
    </source>
</evidence>
<protein>
    <recommendedName>
        <fullName evidence="10">BED-type domain-containing protein</fullName>
    </recommendedName>
</protein>
<sequence length="505" mass="57811">MSNEKKRNLGGRPQSEVWKHFEKTPLKSAGHFSAKCTYCTKYWPRGTPNELEAHLANDCKDVSEYIRSFYLGVVSARNFGNENASLSNSNKKRKTQNLDQREITEWCEPTTLPSSKIASITRALLRAFVCCGIPFSVIQNPFFIEFLNEIRPGYEPPTDELLSGRLLSEETSRINKKVDVIIKNSSNLTLDIMGHDFAKQTIKSCNQIASFFKKSHTGGRLLADAASTLKIKGGSLKSYCETRWTSMYETTNSVSRLQAALETVLLNNPNDITSKAVKKYIRSLEFFGNVNKLTEVLKPIKTAITLLESANTNLSDCFIQLILLANAIKKLPSQKMMEFHQHCIKAFNKRWANFDPKLYILAYFLHPGYRATGLKIEYWKIITTTAAQIWQNNGGDKRSCDRLLAQMRNYELRREPYDQEFDRQLETPMSWWLSIKDKYDHLLRELDDENSDTSASDSEIDSSSVDDNYSEDDSDNENDNLEVETDGYNIEELTNKYLLDNEDTL</sequence>
<dbReference type="VEuPathDB" id="FungiDB:RhiirFUN_012952"/>
<proteinExistence type="predicted"/>
<evidence type="ECO:0000256" key="7">
    <source>
        <dbReference type="ARBA" id="ARBA00023242"/>
    </source>
</evidence>
<dbReference type="GO" id="GO:0003677">
    <property type="term" value="F:DNA binding"/>
    <property type="evidence" value="ECO:0007669"/>
    <property type="project" value="InterPro"/>
</dbReference>
<dbReference type="InterPro" id="IPR003656">
    <property type="entry name" value="Znf_BED"/>
</dbReference>
<dbReference type="EMBL" id="CAGKOT010000003">
    <property type="protein sequence ID" value="CAB5324354.1"/>
    <property type="molecule type" value="Genomic_DNA"/>
</dbReference>
<evidence type="ECO:0000256" key="9">
    <source>
        <dbReference type="SAM" id="MobiDB-lite"/>
    </source>
</evidence>
<feature type="domain" description="BED-type" evidence="10">
    <location>
        <begin position="12"/>
        <end position="66"/>
    </location>
</feature>
<evidence type="ECO:0000256" key="4">
    <source>
        <dbReference type="ARBA" id="ARBA00022833"/>
    </source>
</evidence>
<dbReference type="Proteomes" id="UP000684084">
    <property type="component" value="Unassembled WGS sequence"/>
</dbReference>
<feature type="compositionally biased region" description="Acidic residues" evidence="9">
    <location>
        <begin position="468"/>
        <end position="485"/>
    </location>
</feature>
<gene>
    <name evidence="11" type="ORF">CHRIB12_LOCUS2461</name>
</gene>
<dbReference type="VEuPathDB" id="FungiDB:RhiirFUN_000427"/>
<dbReference type="GO" id="GO:0005634">
    <property type="term" value="C:nucleus"/>
    <property type="evidence" value="ECO:0007669"/>
    <property type="project" value="UniProtKB-SubCell"/>
</dbReference>
<reference evidence="11" key="1">
    <citation type="submission" date="2020-05" db="EMBL/GenBank/DDBJ databases">
        <authorList>
            <person name="Rincon C."/>
            <person name="Sanders R I."/>
            <person name="Robbins C."/>
            <person name="Chaturvedi A."/>
        </authorList>
    </citation>
    <scope>NUCLEOTIDE SEQUENCE</scope>
    <source>
        <strain evidence="11">CHB12</strain>
    </source>
</reference>
<evidence type="ECO:0000256" key="3">
    <source>
        <dbReference type="ARBA" id="ARBA00022771"/>
    </source>
</evidence>
<evidence type="ECO:0000256" key="2">
    <source>
        <dbReference type="ARBA" id="ARBA00022723"/>
    </source>
</evidence>
<keyword evidence="4" id="KW-0862">Zinc</keyword>
<evidence type="ECO:0000313" key="12">
    <source>
        <dbReference type="Proteomes" id="UP000684084"/>
    </source>
</evidence>
<dbReference type="OrthoDB" id="2432862at2759"/>
<feature type="compositionally biased region" description="Low complexity" evidence="9">
    <location>
        <begin position="452"/>
        <end position="467"/>
    </location>
</feature>
<evidence type="ECO:0000256" key="5">
    <source>
        <dbReference type="ARBA" id="ARBA00023015"/>
    </source>
</evidence>
<evidence type="ECO:0000256" key="6">
    <source>
        <dbReference type="ARBA" id="ARBA00023163"/>
    </source>
</evidence>
<comment type="subcellular location">
    <subcellularLocation>
        <location evidence="1">Nucleus</location>
    </subcellularLocation>
</comment>
<evidence type="ECO:0000259" key="10">
    <source>
        <dbReference type="PROSITE" id="PS50808"/>
    </source>
</evidence>
<keyword evidence="2" id="KW-0479">Metal-binding</keyword>